<accession>A0A2U1TVB9</accession>
<dbReference type="Gene3D" id="3.40.190.10">
    <property type="entry name" value="Periplasmic binding protein-like II"/>
    <property type="match status" value="1"/>
</dbReference>
<dbReference type="GO" id="GO:1904680">
    <property type="term" value="F:peptide transmembrane transporter activity"/>
    <property type="evidence" value="ECO:0007669"/>
    <property type="project" value="TreeGrafter"/>
</dbReference>
<evidence type="ECO:0000313" key="5">
    <source>
        <dbReference type="EMBL" id="PWC13373.1"/>
    </source>
</evidence>
<sequence>MFDVRNKLLLNITAVLLCAATFHVGAERLRFASQGDITSMDPYAIDETFTTGFLGNVYEGLIRRAPDLSIEPALAESWEMVEPLRWRFHLRHGVKFHDGSPFTADDVLYSAERIRSGASDFKNRLAPDTKVIKVDDYTVDFVTTTPNPTLHYQWGNWYMMSKSWAAKHNIGAPDKTGGGEENYATRHENGTGPFQLDSREPGIRATLKANPDWWGNASRPGNVTEVVFTPIPNASTRVAALLSGQLDVIFPVPVQDIERVERTAGTHMLVGPELRTIYLFLDQFRDELLYSNVKGKNPLKDHRVREALYRAIDIETINKKVMRGMSTPSALMIAPGINGFSPDFKRLGYDAAQARELLAQAGYPNGFELGLDCPNDRYVNDEAICVAVANMWSKVGVKVKLNAQTKTKFFEKVFAPKLDFSVGLIGSTPPSFDSWAPINSLHMCPRVSPDARAWGEEQREKVSNGKSNYGGYCNPEVDKLANQILSETDQAKRNTLIEATWRITTDDIAYIPLHQQWIAWGVRDGIELKQRPDDIFDWRYVRVNR</sequence>
<dbReference type="GO" id="GO:0043190">
    <property type="term" value="C:ATP-binding cassette (ABC) transporter complex"/>
    <property type="evidence" value="ECO:0007669"/>
    <property type="project" value="InterPro"/>
</dbReference>
<evidence type="ECO:0000256" key="3">
    <source>
        <dbReference type="ARBA" id="ARBA00022729"/>
    </source>
</evidence>
<gene>
    <name evidence="5" type="ORF">DDT56_15865</name>
</gene>
<organism evidence="5 6">
    <name type="scientific">Brenneria corticis</name>
    <dbReference type="NCBI Taxonomy" id="2173106"/>
    <lineage>
        <taxon>Bacteria</taxon>
        <taxon>Pseudomonadati</taxon>
        <taxon>Pseudomonadota</taxon>
        <taxon>Gammaproteobacteria</taxon>
        <taxon>Enterobacterales</taxon>
        <taxon>Pectobacteriaceae</taxon>
        <taxon>Brenneria</taxon>
    </lineage>
</organism>
<keyword evidence="6" id="KW-1185">Reference proteome</keyword>
<dbReference type="Pfam" id="PF00496">
    <property type="entry name" value="SBP_bac_5"/>
    <property type="match status" value="1"/>
</dbReference>
<dbReference type="GO" id="GO:0015833">
    <property type="term" value="P:peptide transport"/>
    <property type="evidence" value="ECO:0007669"/>
    <property type="project" value="TreeGrafter"/>
</dbReference>
<reference evidence="5 6" key="1">
    <citation type="submission" date="2018-04" db="EMBL/GenBank/DDBJ databases">
        <title>Brenneria corticis sp.nov.</title>
        <authorList>
            <person name="Li Y."/>
        </authorList>
    </citation>
    <scope>NUCLEOTIDE SEQUENCE [LARGE SCALE GENOMIC DNA]</scope>
    <source>
        <strain evidence="5 6">CFCC 11842</strain>
    </source>
</reference>
<evidence type="ECO:0000256" key="2">
    <source>
        <dbReference type="ARBA" id="ARBA00022448"/>
    </source>
</evidence>
<evidence type="ECO:0000313" key="6">
    <source>
        <dbReference type="Proteomes" id="UP000296159"/>
    </source>
</evidence>
<dbReference type="InterPro" id="IPR039424">
    <property type="entry name" value="SBP_5"/>
</dbReference>
<comment type="caution">
    <text evidence="5">The sequence shown here is derived from an EMBL/GenBank/DDBJ whole genome shotgun (WGS) entry which is preliminary data.</text>
</comment>
<dbReference type="InterPro" id="IPR030678">
    <property type="entry name" value="Peptide/Ni-bd"/>
</dbReference>
<evidence type="ECO:0000256" key="1">
    <source>
        <dbReference type="ARBA" id="ARBA00005695"/>
    </source>
</evidence>
<protein>
    <submittedName>
        <fullName evidence="5">ABC transporter substrate-binding protein</fullName>
    </submittedName>
</protein>
<feature type="domain" description="Solute-binding protein family 5" evidence="4">
    <location>
        <begin position="70"/>
        <end position="433"/>
    </location>
</feature>
<dbReference type="Proteomes" id="UP000296159">
    <property type="component" value="Unassembled WGS sequence"/>
</dbReference>
<dbReference type="PANTHER" id="PTHR30290">
    <property type="entry name" value="PERIPLASMIC BINDING COMPONENT OF ABC TRANSPORTER"/>
    <property type="match status" value="1"/>
</dbReference>
<keyword evidence="2" id="KW-0813">Transport</keyword>
<keyword evidence="3" id="KW-0732">Signal</keyword>
<dbReference type="InterPro" id="IPR000914">
    <property type="entry name" value="SBP_5_dom"/>
</dbReference>
<dbReference type="CDD" id="cd08498">
    <property type="entry name" value="PBP2_NikA_DppA_OppA_like_2"/>
    <property type="match status" value="1"/>
</dbReference>
<dbReference type="Gene3D" id="3.10.105.10">
    <property type="entry name" value="Dipeptide-binding Protein, Domain 3"/>
    <property type="match status" value="1"/>
</dbReference>
<evidence type="ECO:0000259" key="4">
    <source>
        <dbReference type="Pfam" id="PF00496"/>
    </source>
</evidence>
<comment type="similarity">
    <text evidence="1">Belongs to the bacterial solute-binding protein 5 family.</text>
</comment>
<dbReference type="AlphaFoldDB" id="A0A2U1TVB9"/>
<dbReference type="SUPFAM" id="SSF53850">
    <property type="entry name" value="Periplasmic binding protein-like II"/>
    <property type="match status" value="1"/>
</dbReference>
<dbReference type="GO" id="GO:0030288">
    <property type="term" value="C:outer membrane-bounded periplasmic space"/>
    <property type="evidence" value="ECO:0007669"/>
    <property type="project" value="UniProtKB-ARBA"/>
</dbReference>
<dbReference type="EMBL" id="QDKH01000019">
    <property type="protein sequence ID" value="PWC13373.1"/>
    <property type="molecule type" value="Genomic_DNA"/>
</dbReference>
<dbReference type="PANTHER" id="PTHR30290:SF9">
    <property type="entry name" value="OLIGOPEPTIDE-BINDING PROTEIN APPA"/>
    <property type="match status" value="1"/>
</dbReference>
<proteinExistence type="inferred from homology"/>
<dbReference type="PIRSF" id="PIRSF002741">
    <property type="entry name" value="MppA"/>
    <property type="match status" value="1"/>
</dbReference>
<name>A0A2U1TVB9_9GAMM</name>